<dbReference type="InterPro" id="IPR028087">
    <property type="entry name" value="Tad_N"/>
</dbReference>
<evidence type="ECO:0000259" key="1">
    <source>
        <dbReference type="Pfam" id="PF13400"/>
    </source>
</evidence>
<sequence length="351" mass="39630">MMKLLKDKAGNVAVTFALALVPLCGAGGLAVDTAQLMGVRAFLQNEADQAALNGAVEGPDGDYARYRSIAVDRIQSRRNMQNLAVTGAWTGHDYAVEISGTVNTALVHVMPGLGDSVNVRAEAVARLHQPLLQYEPPLISELDPDAGDYNRIYVYCFDPDPESDKTLEERRTQRTAIQDNAGTHYSYTWPRCEPGETISFELYNVRFSRTAPHRWDDASNDHGSWCHHRPDPCRFNYFTDTRLINNVEHHSGLELDILETKLCDTYEECKPVSQGGVIPQGTNRTPNRETRPCQPGKFMYYGWEDRPPGMPGPDSNWTQIGWTDRDYDDIRVIMECPQYDEVGERFVRLVR</sequence>
<gene>
    <name evidence="2" type="ORF">F1654_08985</name>
</gene>
<feature type="domain" description="Putative Flp pilus-assembly TadG-like N-terminal" evidence="1">
    <location>
        <begin position="10"/>
        <end position="56"/>
    </location>
</feature>
<dbReference type="Proteomes" id="UP000325122">
    <property type="component" value="Unassembled WGS sequence"/>
</dbReference>
<protein>
    <recommendedName>
        <fullName evidence="1">Putative Flp pilus-assembly TadG-like N-terminal domain-containing protein</fullName>
    </recommendedName>
</protein>
<evidence type="ECO:0000313" key="2">
    <source>
        <dbReference type="EMBL" id="KAA5803920.1"/>
    </source>
</evidence>
<organism evidence="2 3">
    <name type="scientific">Alkalicaulis satelles</name>
    <dbReference type="NCBI Taxonomy" id="2609175"/>
    <lineage>
        <taxon>Bacteria</taxon>
        <taxon>Pseudomonadati</taxon>
        <taxon>Pseudomonadota</taxon>
        <taxon>Alphaproteobacteria</taxon>
        <taxon>Maricaulales</taxon>
        <taxon>Maricaulaceae</taxon>
        <taxon>Alkalicaulis</taxon>
    </lineage>
</organism>
<dbReference type="EMBL" id="VWOJ01000002">
    <property type="protein sequence ID" value="KAA5803920.1"/>
    <property type="molecule type" value="Genomic_DNA"/>
</dbReference>
<accession>A0A5M6ZHY7</accession>
<dbReference type="Pfam" id="PF13400">
    <property type="entry name" value="Tad"/>
    <property type="match status" value="1"/>
</dbReference>
<dbReference type="RefSeq" id="WP_150023187.1">
    <property type="nucleotide sequence ID" value="NZ_VWOJ01000002.1"/>
</dbReference>
<keyword evidence="3" id="KW-1185">Reference proteome</keyword>
<dbReference type="AlphaFoldDB" id="A0A5M6ZHY7"/>
<comment type="caution">
    <text evidence="2">The sequence shown here is derived from an EMBL/GenBank/DDBJ whole genome shotgun (WGS) entry which is preliminary data.</text>
</comment>
<evidence type="ECO:0000313" key="3">
    <source>
        <dbReference type="Proteomes" id="UP000325122"/>
    </source>
</evidence>
<reference evidence="2 3" key="1">
    <citation type="submission" date="2019-09" db="EMBL/GenBank/DDBJ databases">
        <authorList>
            <person name="Kevbrin V."/>
            <person name="Grouzdev D.S."/>
        </authorList>
    </citation>
    <scope>NUCLEOTIDE SEQUENCE [LARGE SCALE GENOMIC DNA]</scope>
    <source>
        <strain evidence="2 3">G-192</strain>
    </source>
</reference>
<proteinExistence type="predicted"/>
<name>A0A5M6ZHY7_9PROT</name>